<keyword evidence="3" id="KW-0999">Mitochondrion inner membrane</keyword>
<sequence length="370" mass="39737">MLRPAAMFKPAAAMFKPAAAMLGPTAMLGSRPRLVHTGLSAAPLDPTLPGVTLTRFQKLRQFLVFYKAGIAELWRNGRVAATVRQRLEAGATVKRSGFQVYLRHPADRLRAAPFVLLLIVLPESIPFLVALFPEMCPTTLTTYAQAVRVAARRDSRRQALQAQALRRIAEAGLTADDFATAARLEQAAARGSPLFALDALGRADLRLVCAFLGAGGPVAALRAEWLRAALRRRLDSIAADDRLLAKERLVERLEPVELQRTCQERGIPTTGASTPQLHRALNDWIALTQTTGRATGMLPIAAAEPLFVGLQPDEMSTWIRSGLDQEAAASAAGDAQARAAAEAALAQEAAALRTAEFVSDIVAALERAEA</sequence>
<dbReference type="Proteomes" id="UP001140217">
    <property type="component" value="Unassembled WGS sequence"/>
</dbReference>
<dbReference type="InterPro" id="IPR044202">
    <property type="entry name" value="LETM1/MDM38-like"/>
</dbReference>
<reference evidence="9" key="1">
    <citation type="submission" date="2022-07" db="EMBL/GenBank/DDBJ databases">
        <title>Phylogenomic reconstructions and comparative analyses of Kickxellomycotina fungi.</title>
        <authorList>
            <person name="Reynolds N.K."/>
            <person name="Stajich J.E."/>
            <person name="Barry K."/>
            <person name="Grigoriev I.V."/>
            <person name="Crous P."/>
            <person name="Smith M.E."/>
        </authorList>
    </citation>
    <scope>NUCLEOTIDE SEQUENCE</scope>
    <source>
        <strain evidence="9">NBRC 105414</strain>
    </source>
</reference>
<evidence type="ECO:0000313" key="9">
    <source>
        <dbReference type="EMBL" id="KAJ2781647.1"/>
    </source>
</evidence>
<feature type="domain" description="Letm1 RBD" evidence="8">
    <location>
        <begin position="115"/>
        <end position="335"/>
    </location>
</feature>
<comment type="subcellular location">
    <subcellularLocation>
        <location evidence="1">Mitochondrion inner membrane</location>
        <topology evidence="1">Single-pass membrane protein</topology>
    </subcellularLocation>
</comment>
<evidence type="ECO:0000256" key="4">
    <source>
        <dbReference type="ARBA" id="ARBA00022989"/>
    </source>
</evidence>
<protein>
    <recommendedName>
        <fullName evidence="8">Letm1 RBD domain-containing protein</fullName>
    </recommendedName>
</protein>
<dbReference type="PROSITE" id="PS51758">
    <property type="entry name" value="LETM1_RBD"/>
    <property type="match status" value="1"/>
</dbReference>
<evidence type="ECO:0000256" key="6">
    <source>
        <dbReference type="ARBA" id="ARBA00023136"/>
    </source>
</evidence>
<keyword evidence="2" id="KW-0812">Transmembrane</keyword>
<evidence type="ECO:0000256" key="5">
    <source>
        <dbReference type="ARBA" id="ARBA00023128"/>
    </source>
</evidence>
<evidence type="ECO:0000256" key="1">
    <source>
        <dbReference type="ARBA" id="ARBA00004434"/>
    </source>
</evidence>
<dbReference type="InterPro" id="IPR033122">
    <property type="entry name" value="LETM1-like_RBD"/>
</dbReference>
<name>A0A9W8HE66_9FUNG</name>
<dbReference type="PANTHER" id="PTHR14009">
    <property type="entry name" value="LEUCINE ZIPPER-EF-HAND CONTAINING TRANSMEMBRANE PROTEIN"/>
    <property type="match status" value="1"/>
</dbReference>
<dbReference type="OrthoDB" id="73691at2759"/>
<evidence type="ECO:0000256" key="7">
    <source>
        <dbReference type="PROSITE-ProRule" id="PRU01094"/>
    </source>
</evidence>
<dbReference type="EMBL" id="JANBUL010000097">
    <property type="protein sequence ID" value="KAJ2781647.1"/>
    <property type="molecule type" value="Genomic_DNA"/>
</dbReference>
<dbReference type="Pfam" id="PF07766">
    <property type="entry name" value="LETM1_RBD"/>
    <property type="match status" value="1"/>
</dbReference>
<keyword evidence="4" id="KW-1133">Transmembrane helix</keyword>
<evidence type="ECO:0000259" key="8">
    <source>
        <dbReference type="PROSITE" id="PS51758"/>
    </source>
</evidence>
<organism evidence="9 10">
    <name type="scientific">Coemansia javaensis</name>
    <dbReference type="NCBI Taxonomy" id="2761396"/>
    <lineage>
        <taxon>Eukaryota</taxon>
        <taxon>Fungi</taxon>
        <taxon>Fungi incertae sedis</taxon>
        <taxon>Zoopagomycota</taxon>
        <taxon>Kickxellomycotina</taxon>
        <taxon>Kickxellomycetes</taxon>
        <taxon>Kickxellales</taxon>
        <taxon>Kickxellaceae</taxon>
        <taxon>Coemansia</taxon>
    </lineage>
</organism>
<keyword evidence="10" id="KW-1185">Reference proteome</keyword>
<evidence type="ECO:0000256" key="3">
    <source>
        <dbReference type="ARBA" id="ARBA00022792"/>
    </source>
</evidence>
<keyword evidence="6" id="KW-0472">Membrane</keyword>
<evidence type="ECO:0000256" key="2">
    <source>
        <dbReference type="ARBA" id="ARBA00022692"/>
    </source>
</evidence>
<dbReference type="GO" id="GO:0043022">
    <property type="term" value="F:ribosome binding"/>
    <property type="evidence" value="ECO:0007669"/>
    <property type="project" value="InterPro"/>
</dbReference>
<proteinExistence type="predicted"/>
<comment type="caution">
    <text evidence="9">The sequence shown here is derived from an EMBL/GenBank/DDBJ whole genome shotgun (WGS) entry which is preliminary data.</text>
</comment>
<dbReference type="AlphaFoldDB" id="A0A9W8HE66"/>
<accession>A0A9W8HE66</accession>
<dbReference type="GO" id="GO:0005743">
    <property type="term" value="C:mitochondrial inner membrane"/>
    <property type="evidence" value="ECO:0007669"/>
    <property type="project" value="UniProtKB-SubCell"/>
</dbReference>
<gene>
    <name evidence="9" type="ORF">H4R18_002749</name>
</gene>
<keyword evidence="5 7" id="KW-0496">Mitochondrion</keyword>
<dbReference type="PANTHER" id="PTHR14009:SF1">
    <property type="entry name" value="MITOCHONDRIAL PROTON_CALCIUM EXCHANGER PROTEIN"/>
    <property type="match status" value="1"/>
</dbReference>
<evidence type="ECO:0000313" key="10">
    <source>
        <dbReference type="Proteomes" id="UP001140217"/>
    </source>
</evidence>
<dbReference type="GO" id="GO:0030003">
    <property type="term" value="P:intracellular monoatomic cation homeostasis"/>
    <property type="evidence" value="ECO:0007669"/>
    <property type="project" value="TreeGrafter"/>
</dbReference>